<dbReference type="Pfam" id="PF00107">
    <property type="entry name" value="ADH_zinc_N"/>
    <property type="match status" value="1"/>
</dbReference>
<dbReference type="EMBL" id="JAAAUQ010002294">
    <property type="protein sequence ID" value="KAF9125206.1"/>
    <property type="molecule type" value="Genomic_DNA"/>
</dbReference>
<sequence length="355" mass="38807">MTIAQNIRTNTRVIRASYADKNRVTQAQFRVETEEIDLNSVKPGGIILRNLYLSLDPYVRLTLDSEGNEATAPMRVLNVPFYGLGVAEVVASGTDKYPVGTLITANTGYEKYTVFEYADNPYNFIRVLPAHARDESTGVGLYNYISALGMPGLTALAGLKVMGVEAGKTIFIGSAAGGVGQLVGQFAKAQGLHVIGSAGSEEKVNYVVNKLGFDGAFNYKTETTRAALARLAPKGIDYFYDTIGGETLEIVVDLINEKGHILSIGMLSQENGKEGYPIRNLNLLAPKGATIHGFIYYHHLHYFGELDETVRPLLERGEIEYRQQVFDGIENAPEHFINMLDGKYAGKVAIKIADL</sequence>
<evidence type="ECO:0000256" key="1">
    <source>
        <dbReference type="ARBA" id="ARBA00023002"/>
    </source>
</evidence>
<dbReference type="Gene3D" id="3.90.180.10">
    <property type="entry name" value="Medium-chain alcohol dehydrogenases, catalytic domain"/>
    <property type="match status" value="1"/>
</dbReference>
<evidence type="ECO:0000313" key="4">
    <source>
        <dbReference type="Proteomes" id="UP000748756"/>
    </source>
</evidence>
<dbReference type="InterPro" id="IPR011032">
    <property type="entry name" value="GroES-like_sf"/>
</dbReference>
<reference evidence="3" key="1">
    <citation type="journal article" date="2020" name="Fungal Divers.">
        <title>Resolving the Mortierellaceae phylogeny through synthesis of multi-gene phylogenetics and phylogenomics.</title>
        <authorList>
            <person name="Vandepol N."/>
            <person name="Liber J."/>
            <person name="Desiro A."/>
            <person name="Na H."/>
            <person name="Kennedy M."/>
            <person name="Barry K."/>
            <person name="Grigoriev I.V."/>
            <person name="Miller A.N."/>
            <person name="O'Donnell K."/>
            <person name="Stajich J.E."/>
            <person name="Bonito G."/>
        </authorList>
    </citation>
    <scope>NUCLEOTIDE SEQUENCE</scope>
    <source>
        <strain evidence="3">NRRL 6426</strain>
    </source>
</reference>
<dbReference type="OrthoDB" id="809632at2759"/>
<dbReference type="PANTHER" id="PTHR43205">
    <property type="entry name" value="PROSTAGLANDIN REDUCTASE"/>
    <property type="match status" value="1"/>
</dbReference>
<keyword evidence="4" id="KW-1185">Reference proteome</keyword>
<dbReference type="InterPro" id="IPR020843">
    <property type="entry name" value="ER"/>
</dbReference>
<comment type="caution">
    <text evidence="3">The sequence shown here is derived from an EMBL/GenBank/DDBJ whole genome shotgun (WGS) entry which is preliminary data.</text>
</comment>
<dbReference type="Gene3D" id="3.40.50.720">
    <property type="entry name" value="NAD(P)-binding Rossmann-like Domain"/>
    <property type="match status" value="1"/>
</dbReference>
<name>A0A9P5RAN3_9FUNG</name>
<dbReference type="CDD" id="cd05288">
    <property type="entry name" value="PGDH"/>
    <property type="match status" value="1"/>
</dbReference>
<dbReference type="AlphaFoldDB" id="A0A9P5RAN3"/>
<dbReference type="InterPro" id="IPR041694">
    <property type="entry name" value="ADH_N_2"/>
</dbReference>
<dbReference type="PANTHER" id="PTHR43205:SF7">
    <property type="entry name" value="PROSTAGLANDIN REDUCTASE 1"/>
    <property type="match status" value="1"/>
</dbReference>
<dbReference type="SUPFAM" id="SSF50129">
    <property type="entry name" value="GroES-like"/>
    <property type="match status" value="1"/>
</dbReference>
<gene>
    <name evidence="3" type="ORF">BG015_004938</name>
</gene>
<organism evidence="3 4">
    <name type="scientific">Linnemannia schmuckeri</name>
    <dbReference type="NCBI Taxonomy" id="64567"/>
    <lineage>
        <taxon>Eukaryota</taxon>
        <taxon>Fungi</taxon>
        <taxon>Fungi incertae sedis</taxon>
        <taxon>Mucoromycota</taxon>
        <taxon>Mortierellomycotina</taxon>
        <taxon>Mortierellomycetes</taxon>
        <taxon>Mortierellales</taxon>
        <taxon>Mortierellaceae</taxon>
        <taxon>Linnemannia</taxon>
    </lineage>
</organism>
<feature type="domain" description="Enoyl reductase (ER)" evidence="2">
    <location>
        <begin position="45"/>
        <end position="350"/>
    </location>
</feature>
<proteinExistence type="predicted"/>
<protein>
    <recommendedName>
        <fullName evidence="2">Enoyl reductase (ER) domain-containing protein</fullName>
    </recommendedName>
</protein>
<dbReference type="GO" id="GO:0016628">
    <property type="term" value="F:oxidoreductase activity, acting on the CH-CH group of donors, NAD or NADP as acceptor"/>
    <property type="evidence" value="ECO:0007669"/>
    <property type="project" value="InterPro"/>
</dbReference>
<accession>A0A9P5RAN3</accession>
<keyword evidence="1" id="KW-0560">Oxidoreductase</keyword>
<dbReference type="SMART" id="SM00829">
    <property type="entry name" value="PKS_ER"/>
    <property type="match status" value="1"/>
</dbReference>
<dbReference type="Proteomes" id="UP000748756">
    <property type="component" value="Unassembled WGS sequence"/>
</dbReference>
<dbReference type="InterPro" id="IPR045010">
    <property type="entry name" value="MDR_fam"/>
</dbReference>
<dbReference type="InterPro" id="IPR013149">
    <property type="entry name" value="ADH-like_C"/>
</dbReference>
<dbReference type="Pfam" id="PF16884">
    <property type="entry name" value="ADH_N_2"/>
    <property type="match status" value="1"/>
</dbReference>
<evidence type="ECO:0000313" key="3">
    <source>
        <dbReference type="EMBL" id="KAF9125206.1"/>
    </source>
</evidence>
<evidence type="ECO:0000259" key="2">
    <source>
        <dbReference type="SMART" id="SM00829"/>
    </source>
</evidence>
<dbReference type="FunFam" id="3.40.50.720:FF:000121">
    <property type="entry name" value="Prostaglandin reductase 2"/>
    <property type="match status" value="1"/>
</dbReference>
<dbReference type="SUPFAM" id="SSF51735">
    <property type="entry name" value="NAD(P)-binding Rossmann-fold domains"/>
    <property type="match status" value="1"/>
</dbReference>
<dbReference type="InterPro" id="IPR036291">
    <property type="entry name" value="NAD(P)-bd_dom_sf"/>
</dbReference>